<dbReference type="AlphaFoldDB" id="A0A2P8H859"/>
<dbReference type="RefSeq" id="WP_146151403.1">
    <property type="nucleotide sequence ID" value="NZ_PYAW01000013.1"/>
</dbReference>
<reference evidence="3 4" key="1">
    <citation type="submission" date="2018-03" db="EMBL/GenBank/DDBJ databases">
        <title>Genomic Encyclopedia of Archaeal and Bacterial Type Strains, Phase II (KMG-II): from individual species to whole genera.</title>
        <authorList>
            <person name="Goeker M."/>
        </authorList>
    </citation>
    <scope>NUCLEOTIDE SEQUENCE [LARGE SCALE GENOMIC DNA]</scope>
    <source>
        <strain evidence="3 4">DSM 24859</strain>
    </source>
</reference>
<dbReference type="EMBL" id="PYAW01000013">
    <property type="protein sequence ID" value="PSL42398.1"/>
    <property type="molecule type" value="Genomic_DNA"/>
</dbReference>
<dbReference type="Proteomes" id="UP000240971">
    <property type="component" value="Unassembled WGS sequence"/>
</dbReference>
<keyword evidence="2" id="KW-0732">Signal</keyword>
<feature type="signal peptide" evidence="2">
    <location>
        <begin position="1"/>
        <end position="22"/>
    </location>
</feature>
<feature type="chain" id="PRO_5015147050" description="Endosialidase-like protein" evidence="2">
    <location>
        <begin position="23"/>
        <end position="368"/>
    </location>
</feature>
<organism evidence="3 4">
    <name type="scientific">Chitinophaga niastensis</name>
    <dbReference type="NCBI Taxonomy" id="536980"/>
    <lineage>
        <taxon>Bacteria</taxon>
        <taxon>Pseudomonadati</taxon>
        <taxon>Bacteroidota</taxon>
        <taxon>Chitinophagia</taxon>
        <taxon>Chitinophagales</taxon>
        <taxon>Chitinophagaceae</taxon>
        <taxon>Chitinophaga</taxon>
    </lineage>
</organism>
<proteinExistence type="predicted"/>
<feature type="coiled-coil region" evidence="1">
    <location>
        <begin position="328"/>
        <end position="362"/>
    </location>
</feature>
<accession>A0A2P8H859</accession>
<keyword evidence="4" id="KW-1185">Reference proteome</keyword>
<keyword evidence="1" id="KW-0175">Coiled coil</keyword>
<evidence type="ECO:0000313" key="4">
    <source>
        <dbReference type="Proteomes" id="UP000240971"/>
    </source>
</evidence>
<protein>
    <recommendedName>
        <fullName evidence="5">Endosialidase-like protein</fullName>
    </recommendedName>
</protein>
<dbReference type="OrthoDB" id="655527at2"/>
<evidence type="ECO:0008006" key="5">
    <source>
        <dbReference type="Google" id="ProtNLM"/>
    </source>
</evidence>
<evidence type="ECO:0000313" key="3">
    <source>
        <dbReference type="EMBL" id="PSL42398.1"/>
    </source>
</evidence>
<name>A0A2P8H859_CHINA</name>
<comment type="caution">
    <text evidence="3">The sequence shown here is derived from an EMBL/GenBank/DDBJ whole genome shotgun (WGS) entry which is preliminary data.</text>
</comment>
<evidence type="ECO:0000256" key="1">
    <source>
        <dbReference type="SAM" id="Coils"/>
    </source>
</evidence>
<gene>
    <name evidence="3" type="ORF">CLV51_11336</name>
</gene>
<evidence type="ECO:0000256" key="2">
    <source>
        <dbReference type="SAM" id="SignalP"/>
    </source>
</evidence>
<sequence length="368" mass="39731">MNRKILQLIPVFFCMFTHSTIAQNMVFDTLTARVGANKNITWTTSTFGSGFGHKIYSYDPGGRTDLRIAARNNSATWTDVMNITSLGNVGIGNVNPQCLFHVTAFNNTTSLAALLWGQYYGTAISVQATGASNYALMVNSNQNSDGTAASGGIKNLLFVRADGNVGIGTTSPSAGLHVTQVSILPNGDRAAAILGNAYNDWTYFGGNAGGKIRGSNEGYLVLETNPGSNNAMFMNSVSSGNILMVNGGGNVGIGTNTTNGYKLAVNGVIGARRVKVEQITWADFVFQPDYELPSLQYVENFIQENKHLSGIPTEMQIKEDGLDVGEMNKQLLQKVEELTLYIIELNKKVAAQEKKINSIEKMKNENVQ</sequence>